<keyword evidence="1" id="KW-1185">Reference proteome</keyword>
<sequence>MADANHGGGHFRKRKDKKRIIGGSVFRSEFHESAGNVEMFNKALRAWRQLPGLELSAHILLASDHALRSARRKRPHHRSGLLVGRGRLFGM</sequence>
<organism evidence="1 2">
    <name type="scientific">Parascaris univalens</name>
    <name type="common">Nematode worm</name>
    <dbReference type="NCBI Taxonomy" id="6257"/>
    <lineage>
        <taxon>Eukaryota</taxon>
        <taxon>Metazoa</taxon>
        <taxon>Ecdysozoa</taxon>
        <taxon>Nematoda</taxon>
        <taxon>Chromadorea</taxon>
        <taxon>Rhabditida</taxon>
        <taxon>Spirurina</taxon>
        <taxon>Ascaridomorpha</taxon>
        <taxon>Ascaridoidea</taxon>
        <taxon>Ascarididae</taxon>
        <taxon>Parascaris</taxon>
    </lineage>
</organism>
<dbReference type="WBParaSite" id="PgR001X_g196_t01">
    <property type="protein sequence ID" value="PgR001X_g196_t01"/>
    <property type="gene ID" value="PgR001X_g196"/>
</dbReference>
<evidence type="ECO:0000313" key="2">
    <source>
        <dbReference type="WBParaSite" id="PgR001X_g196_t01"/>
    </source>
</evidence>
<protein>
    <submittedName>
        <fullName evidence="2 3">Uncharacterized protein</fullName>
    </submittedName>
</protein>
<dbReference type="Proteomes" id="UP000887569">
    <property type="component" value="Unplaced"/>
</dbReference>
<name>A0A915A9H9_PARUN</name>
<accession>A0A915A9H9</accession>
<evidence type="ECO:0000313" key="3">
    <source>
        <dbReference type="WBParaSite" id="PgR033_g112_t01"/>
    </source>
</evidence>
<dbReference type="WBParaSite" id="PgR033_g112_t01">
    <property type="protein sequence ID" value="PgR033_g112_t01"/>
    <property type="gene ID" value="PgR033_g112"/>
</dbReference>
<proteinExistence type="predicted"/>
<dbReference type="AlphaFoldDB" id="A0A915A9H9"/>
<evidence type="ECO:0000313" key="1">
    <source>
        <dbReference type="Proteomes" id="UP000887569"/>
    </source>
</evidence>
<reference evidence="2 3" key="1">
    <citation type="submission" date="2022-11" db="UniProtKB">
        <authorList>
            <consortium name="WormBaseParasite"/>
        </authorList>
    </citation>
    <scope>IDENTIFICATION</scope>
</reference>